<reference evidence="4 5" key="1">
    <citation type="submission" date="2021-06" db="EMBL/GenBank/DDBJ databases">
        <title>Genome-based taxonomic framework of Microbacterium strains isolated from marine environment, the description of four new species and reclassification of four preexisting species.</title>
        <authorList>
            <person name="Lee S.D."/>
            <person name="Kim S.-M."/>
            <person name="Byeon Y.-S."/>
            <person name="Yang H.L."/>
            <person name="Kim I.S."/>
        </authorList>
    </citation>
    <scope>NUCLEOTIDE SEQUENCE [LARGE SCALE GENOMIC DNA]</scope>
    <source>
        <strain evidence="4 5">SSW1-49</strain>
    </source>
</reference>
<proteinExistence type="predicted"/>
<dbReference type="Pfam" id="PF01551">
    <property type="entry name" value="Peptidase_M23"/>
    <property type="match status" value="1"/>
</dbReference>
<keyword evidence="5" id="KW-1185">Reference proteome</keyword>
<organism evidence="4 5">
    <name type="scientific">Microbacterium croceum</name>
    <dbReference type="NCBI Taxonomy" id="2851645"/>
    <lineage>
        <taxon>Bacteria</taxon>
        <taxon>Bacillati</taxon>
        <taxon>Actinomycetota</taxon>
        <taxon>Actinomycetes</taxon>
        <taxon>Micrococcales</taxon>
        <taxon>Microbacteriaceae</taxon>
        <taxon>Microbacterium</taxon>
    </lineage>
</organism>
<dbReference type="PANTHER" id="PTHR21666">
    <property type="entry name" value="PEPTIDASE-RELATED"/>
    <property type="match status" value="1"/>
</dbReference>
<dbReference type="InterPro" id="IPR011055">
    <property type="entry name" value="Dup_hybrid_motif"/>
</dbReference>
<accession>A0ABT0FF02</accession>
<protein>
    <submittedName>
        <fullName evidence="4">M23 family metallopeptidase</fullName>
    </submittedName>
</protein>
<evidence type="ECO:0000256" key="1">
    <source>
        <dbReference type="ARBA" id="ARBA00022729"/>
    </source>
</evidence>
<dbReference type="SUPFAM" id="SSF51261">
    <property type="entry name" value="Duplicated hybrid motif"/>
    <property type="match status" value="1"/>
</dbReference>
<feature type="chain" id="PRO_5045680422" evidence="2">
    <location>
        <begin position="28"/>
        <end position="189"/>
    </location>
</feature>
<dbReference type="InterPro" id="IPR050570">
    <property type="entry name" value="Cell_wall_metabolism_enzyme"/>
</dbReference>
<sequence>MRLLTCLFTLVCALLLAGEARPWQASAESGLTVAGFTTSSAVPPIVASVSRPSWAWPLAGARSVAAPYRAPAHEYGAGHRGVDLMAEPGTTVFAPAEGVVAFRGTVVDRPLVTIEHPGGLVSTLEPVSSPLTPGAAVVAGQPLGIVGTGGHTPTGAVHLGVRLNGAYINPLLLFGPVTRAVLLPCCPEK</sequence>
<dbReference type="PANTHER" id="PTHR21666:SF289">
    <property type="entry name" value="L-ALA--D-GLU ENDOPEPTIDASE"/>
    <property type="match status" value="1"/>
</dbReference>
<keyword evidence="1 2" id="KW-0732">Signal</keyword>
<dbReference type="EMBL" id="JAHWXN010000001">
    <property type="protein sequence ID" value="MCK2036660.1"/>
    <property type="molecule type" value="Genomic_DNA"/>
</dbReference>
<comment type="caution">
    <text evidence="4">The sequence shown here is derived from an EMBL/GenBank/DDBJ whole genome shotgun (WGS) entry which is preliminary data.</text>
</comment>
<evidence type="ECO:0000259" key="3">
    <source>
        <dbReference type="Pfam" id="PF01551"/>
    </source>
</evidence>
<dbReference type="Proteomes" id="UP001300096">
    <property type="component" value="Unassembled WGS sequence"/>
</dbReference>
<gene>
    <name evidence="4" type="ORF">KZC51_10985</name>
</gene>
<evidence type="ECO:0000313" key="5">
    <source>
        <dbReference type="Proteomes" id="UP001300096"/>
    </source>
</evidence>
<name>A0ABT0FF02_9MICO</name>
<dbReference type="InterPro" id="IPR016047">
    <property type="entry name" value="M23ase_b-sheet_dom"/>
</dbReference>
<evidence type="ECO:0000313" key="4">
    <source>
        <dbReference type="EMBL" id="MCK2036660.1"/>
    </source>
</evidence>
<feature type="domain" description="M23ase beta-sheet core" evidence="3">
    <location>
        <begin position="78"/>
        <end position="170"/>
    </location>
</feature>
<evidence type="ECO:0000256" key="2">
    <source>
        <dbReference type="SAM" id="SignalP"/>
    </source>
</evidence>
<dbReference type="Gene3D" id="2.70.70.10">
    <property type="entry name" value="Glucose Permease (Domain IIA)"/>
    <property type="match status" value="1"/>
</dbReference>
<dbReference type="CDD" id="cd12797">
    <property type="entry name" value="M23_peptidase"/>
    <property type="match status" value="1"/>
</dbReference>
<feature type="signal peptide" evidence="2">
    <location>
        <begin position="1"/>
        <end position="27"/>
    </location>
</feature>